<keyword evidence="1" id="KW-0812">Transmembrane</keyword>
<dbReference type="RefSeq" id="WP_149564726.1">
    <property type="nucleotide sequence ID" value="NZ_AP018930.1"/>
</dbReference>
<keyword evidence="1" id="KW-0472">Membrane</keyword>
<dbReference type="GeneID" id="41717139"/>
<gene>
    <name evidence="2" type="ORF">IC007_0732</name>
</gene>
<evidence type="ECO:0000313" key="2">
    <source>
        <dbReference type="EMBL" id="BBG26227.1"/>
    </source>
</evidence>
<dbReference type="EMBL" id="AP018930">
    <property type="protein sequence ID" value="BBG26227.1"/>
    <property type="molecule type" value="Genomic_DNA"/>
</dbReference>
<evidence type="ECO:0000313" key="3">
    <source>
        <dbReference type="Proteomes" id="UP000325030"/>
    </source>
</evidence>
<accession>A0A510E1A3</accession>
<evidence type="ECO:0000256" key="1">
    <source>
        <dbReference type="SAM" id="Phobius"/>
    </source>
</evidence>
<proteinExistence type="predicted"/>
<evidence type="ECO:0008006" key="4">
    <source>
        <dbReference type="Google" id="ProtNLM"/>
    </source>
</evidence>
<name>A0A510E1A3_9CREN</name>
<reference evidence="3" key="1">
    <citation type="submission" date="2018-09" db="EMBL/GenBank/DDBJ databases">
        <title>Complete Genome Sequencing of Sulfolobus sp. JCM 16834.</title>
        <authorList>
            <person name="Kato S."/>
            <person name="Itoh T."/>
            <person name="Ohkuma M."/>
        </authorList>
    </citation>
    <scope>NUCLEOTIDE SEQUENCE [LARGE SCALE GENOMIC DNA]</scope>
    <source>
        <strain evidence="3">IC-007</strain>
    </source>
</reference>
<keyword evidence="1" id="KW-1133">Transmembrane helix</keyword>
<dbReference type="Proteomes" id="UP000325030">
    <property type="component" value="Chromosome"/>
</dbReference>
<sequence length="134" mass="14785">MKKIYFLIPVVVLIVALVPLAILSYHPAPSVEPTNGVLGHGYLQLEKKIGENVSMYYVNLTIDNPGKPEAVCYAENNGNTIPFNYIYIFADGRFYGDSIPSGVNNVTIMIDQNVTLPSLELHLSDGQDLVINMK</sequence>
<protein>
    <recommendedName>
        <fullName evidence="4">DUF4352 domain-containing protein</fullName>
    </recommendedName>
</protein>
<dbReference type="AlphaFoldDB" id="A0A510E1A3"/>
<organism evidence="2 3">
    <name type="scientific">Sulfuracidifex tepidarius</name>
    <dbReference type="NCBI Taxonomy" id="1294262"/>
    <lineage>
        <taxon>Archaea</taxon>
        <taxon>Thermoproteota</taxon>
        <taxon>Thermoprotei</taxon>
        <taxon>Sulfolobales</taxon>
        <taxon>Sulfolobaceae</taxon>
        <taxon>Sulfuracidifex</taxon>
    </lineage>
</organism>
<feature type="transmembrane region" description="Helical" evidence="1">
    <location>
        <begin position="5"/>
        <end position="25"/>
    </location>
</feature>